<evidence type="ECO:0000256" key="2">
    <source>
        <dbReference type="ARBA" id="ARBA00023015"/>
    </source>
</evidence>
<dbReference type="InterPro" id="IPR036388">
    <property type="entry name" value="WH-like_DNA-bd_sf"/>
</dbReference>
<dbReference type="InterPro" id="IPR013325">
    <property type="entry name" value="RNA_pol_sigma_r2"/>
</dbReference>
<dbReference type="GO" id="GO:0016987">
    <property type="term" value="F:sigma factor activity"/>
    <property type="evidence" value="ECO:0007669"/>
    <property type="project" value="UniProtKB-KW"/>
</dbReference>
<dbReference type="Proteomes" id="UP000315750">
    <property type="component" value="Chromosome"/>
</dbReference>
<evidence type="ECO:0000256" key="3">
    <source>
        <dbReference type="ARBA" id="ARBA00023082"/>
    </source>
</evidence>
<dbReference type="AlphaFoldDB" id="A0A518AUK0"/>
<dbReference type="InterPro" id="IPR014284">
    <property type="entry name" value="RNA_pol_sigma-70_dom"/>
</dbReference>
<keyword evidence="7" id="KW-1185">Reference proteome</keyword>
<proteinExistence type="inferred from homology"/>
<keyword evidence="2" id="KW-0805">Transcription regulation</keyword>
<dbReference type="Gene3D" id="1.10.1740.10">
    <property type="match status" value="1"/>
</dbReference>
<dbReference type="KEGG" id="amuc:Pan181_46190"/>
<dbReference type="SUPFAM" id="SSF88946">
    <property type="entry name" value="Sigma2 domain of RNA polymerase sigma factors"/>
    <property type="match status" value="1"/>
</dbReference>
<evidence type="ECO:0000259" key="5">
    <source>
        <dbReference type="Pfam" id="PF04542"/>
    </source>
</evidence>
<dbReference type="NCBIfam" id="TIGR02989">
    <property type="entry name" value="Sig-70_gvs1"/>
    <property type="match status" value="1"/>
</dbReference>
<keyword evidence="4" id="KW-0804">Transcription</keyword>
<reference evidence="6 7" key="1">
    <citation type="submission" date="2019-02" db="EMBL/GenBank/DDBJ databases">
        <title>Deep-cultivation of Planctomycetes and their phenomic and genomic characterization uncovers novel biology.</title>
        <authorList>
            <person name="Wiegand S."/>
            <person name="Jogler M."/>
            <person name="Boedeker C."/>
            <person name="Pinto D."/>
            <person name="Vollmers J."/>
            <person name="Rivas-Marin E."/>
            <person name="Kohn T."/>
            <person name="Peeters S.H."/>
            <person name="Heuer A."/>
            <person name="Rast P."/>
            <person name="Oberbeckmann S."/>
            <person name="Bunk B."/>
            <person name="Jeske O."/>
            <person name="Meyerdierks A."/>
            <person name="Storesund J.E."/>
            <person name="Kallscheuer N."/>
            <person name="Luecker S."/>
            <person name="Lage O.M."/>
            <person name="Pohl T."/>
            <person name="Merkel B.J."/>
            <person name="Hornburger P."/>
            <person name="Mueller R.-W."/>
            <person name="Bruemmer F."/>
            <person name="Labrenz M."/>
            <person name="Spormann A.M."/>
            <person name="Op den Camp H."/>
            <person name="Overmann J."/>
            <person name="Amann R."/>
            <person name="Jetten M.S.M."/>
            <person name="Mascher T."/>
            <person name="Medema M.H."/>
            <person name="Devos D.P."/>
            <person name="Kaster A.-K."/>
            <person name="Ovreas L."/>
            <person name="Rohde M."/>
            <person name="Galperin M.Y."/>
            <person name="Jogler C."/>
        </authorList>
    </citation>
    <scope>NUCLEOTIDE SEQUENCE [LARGE SCALE GENOMIC DNA]</scope>
    <source>
        <strain evidence="6 7">Pan181</strain>
    </source>
</reference>
<dbReference type="Gene3D" id="1.10.10.10">
    <property type="entry name" value="Winged helix-like DNA-binding domain superfamily/Winged helix DNA-binding domain"/>
    <property type="match status" value="1"/>
</dbReference>
<dbReference type="EMBL" id="CP036278">
    <property type="protein sequence ID" value="QDU58385.1"/>
    <property type="molecule type" value="Genomic_DNA"/>
</dbReference>
<evidence type="ECO:0000313" key="6">
    <source>
        <dbReference type="EMBL" id="QDU58385.1"/>
    </source>
</evidence>
<sequence length="182" mass="20498">MGGDQAGTPQEQRFVRLFAQTQRALHAYILALVYDPNVAADLLQETNIVLWKRFADYDENLPFLAWARGVARRTVLNYRRSSARQIATLDPQMLEELAIRFSNASAESTNRLDALGECLRKLRESDRSLIMARYQPGNSVNALADKMSRPVNSVSQSLTRIRRTLADCVQRGVQAAQRSAES</sequence>
<dbReference type="InterPro" id="IPR014331">
    <property type="entry name" value="RNA_pol_sigma70_ECF_RHOBA"/>
</dbReference>
<dbReference type="PANTHER" id="PTHR43133:SF51">
    <property type="entry name" value="RNA POLYMERASE SIGMA FACTOR"/>
    <property type="match status" value="1"/>
</dbReference>
<dbReference type="PANTHER" id="PTHR43133">
    <property type="entry name" value="RNA POLYMERASE ECF-TYPE SIGMA FACTO"/>
    <property type="match status" value="1"/>
</dbReference>
<dbReference type="SUPFAM" id="SSF88659">
    <property type="entry name" value="Sigma3 and sigma4 domains of RNA polymerase sigma factors"/>
    <property type="match status" value="1"/>
</dbReference>
<dbReference type="InterPro" id="IPR039425">
    <property type="entry name" value="RNA_pol_sigma-70-like"/>
</dbReference>
<dbReference type="Pfam" id="PF04542">
    <property type="entry name" value="Sigma70_r2"/>
    <property type="match status" value="1"/>
</dbReference>
<dbReference type="RefSeq" id="WP_261342240.1">
    <property type="nucleotide sequence ID" value="NZ_CP036278.1"/>
</dbReference>
<evidence type="ECO:0000256" key="1">
    <source>
        <dbReference type="ARBA" id="ARBA00010641"/>
    </source>
</evidence>
<name>A0A518AUK0_9BACT</name>
<dbReference type="NCBIfam" id="TIGR02937">
    <property type="entry name" value="sigma70-ECF"/>
    <property type="match status" value="1"/>
</dbReference>
<keyword evidence="3" id="KW-0731">Sigma factor</keyword>
<accession>A0A518AUK0</accession>
<dbReference type="InterPro" id="IPR007627">
    <property type="entry name" value="RNA_pol_sigma70_r2"/>
</dbReference>
<feature type="domain" description="RNA polymerase sigma-70 region 2" evidence="5">
    <location>
        <begin position="17"/>
        <end position="84"/>
    </location>
</feature>
<dbReference type="GO" id="GO:0006352">
    <property type="term" value="P:DNA-templated transcription initiation"/>
    <property type="evidence" value="ECO:0007669"/>
    <property type="project" value="InterPro"/>
</dbReference>
<organism evidence="6 7">
    <name type="scientific">Aeoliella mucimassa</name>
    <dbReference type="NCBI Taxonomy" id="2527972"/>
    <lineage>
        <taxon>Bacteria</taxon>
        <taxon>Pseudomonadati</taxon>
        <taxon>Planctomycetota</taxon>
        <taxon>Planctomycetia</taxon>
        <taxon>Pirellulales</taxon>
        <taxon>Lacipirellulaceae</taxon>
        <taxon>Aeoliella</taxon>
    </lineage>
</organism>
<gene>
    <name evidence="6" type="ORF">Pan181_46190</name>
</gene>
<evidence type="ECO:0000313" key="7">
    <source>
        <dbReference type="Proteomes" id="UP000315750"/>
    </source>
</evidence>
<protein>
    <submittedName>
        <fullName evidence="6">RNA polymerase sigma factor SigL</fullName>
    </submittedName>
</protein>
<comment type="similarity">
    <text evidence="1">Belongs to the sigma-70 factor family. ECF subfamily.</text>
</comment>
<dbReference type="InterPro" id="IPR013324">
    <property type="entry name" value="RNA_pol_sigma_r3/r4-like"/>
</dbReference>
<evidence type="ECO:0000256" key="4">
    <source>
        <dbReference type="ARBA" id="ARBA00023163"/>
    </source>
</evidence>